<feature type="region of interest" description="Disordered" evidence="1">
    <location>
        <begin position="85"/>
        <end position="124"/>
    </location>
</feature>
<sequence>MRRRWDADEPAAEAETPPVGGDFDPGAPPPVDSMPAGSGRRSLAVADSFSPCCGPAVRGVAEFGASQVRSTQGHHRRWRLAAGADCRGERQRSPGAQVGRRPCGRAESRRGCAGAGSLDPGRRGARQGAWRWRVASGGGGWRGTEGVRDREMRCRMRMRLRVAAGSLGGWDSGGTDGVGGLGDYGLSILGRAEKGPQEAPGPWAQLVKNGNN</sequence>
<evidence type="ECO:0000256" key="1">
    <source>
        <dbReference type="SAM" id="MobiDB-lite"/>
    </source>
</evidence>
<feature type="region of interest" description="Disordered" evidence="1">
    <location>
        <begin position="192"/>
        <end position="212"/>
    </location>
</feature>
<organism evidence="2 3">
    <name type="scientific">Panicum virgatum</name>
    <name type="common">Blackwell switchgrass</name>
    <dbReference type="NCBI Taxonomy" id="38727"/>
    <lineage>
        <taxon>Eukaryota</taxon>
        <taxon>Viridiplantae</taxon>
        <taxon>Streptophyta</taxon>
        <taxon>Embryophyta</taxon>
        <taxon>Tracheophyta</taxon>
        <taxon>Spermatophyta</taxon>
        <taxon>Magnoliopsida</taxon>
        <taxon>Liliopsida</taxon>
        <taxon>Poales</taxon>
        <taxon>Poaceae</taxon>
        <taxon>PACMAD clade</taxon>
        <taxon>Panicoideae</taxon>
        <taxon>Panicodae</taxon>
        <taxon>Paniceae</taxon>
        <taxon>Panicinae</taxon>
        <taxon>Panicum</taxon>
        <taxon>Panicum sect. Hiantes</taxon>
    </lineage>
</organism>
<accession>A0A8T0UIX5</accession>
<feature type="region of interest" description="Disordered" evidence="1">
    <location>
        <begin position="1"/>
        <end position="45"/>
    </location>
</feature>
<protein>
    <submittedName>
        <fullName evidence="2">Uncharacterized protein</fullName>
    </submittedName>
</protein>
<evidence type="ECO:0000313" key="2">
    <source>
        <dbReference type="EMBL" id="KAG2621955.1"/>
    </source>
</evidence>
<reference evidence="2" key="1">
    <citation type="submission" date="2020-05" db="EMBL/GenBank/DDBJ databases">
        <title>WGS assembly of Panicum virgatum.</title>
        <authorList>
            <person name="Lovell J.T."/>
            <person name="Jenkins J."/>
            <person name="Shu S."/>
            <person name="Juenger T.E."/>
            <person name="Schmutz J."/>
        </authorList>
    </citation>
    <scope>NUCLEOTIDE SEQUENCE</scope>
    <source>
        <strain evidence="2">AP13</strain>
    </source>
</reference>
<name>A0A8T0UIX5_PANVG</name>
<dbReference type="AlphaFoldDB" id="A0A8T0UIX5"/>
<evidence type="ECO:0000313" key="3">
    <source>
        <dbReference type="Proteomes" id="UP000823388"/>
    </source>
</evidence>
<gene>
    <name evidence="2" type="ORF">PVAP13_3NG296106</name>
</gene>
<dbReference type="EMBL" id="CM029042">
    <property type="protein sequence ID" value="KAG2621955.1"/>
    <property type="molecule type" value="Genomic_DNA"/>
</dbReference>
<dbReference type="Proteomes" id="UP000823388">
    <property type="component" value="Chromosome 3N"/>
</dbReference>
<proteinExistence type="predicted"/>
<comment type="caution">
    <text evidence="2">The sequence shown here is derived from an EMBL/GenBank/DDBJ whole genome shotgun (WGS) entry which is preliminary data.</text>
</comment>
<keyword evidence="3" id="KW-1185">Reference proteome</keyword>